<feature type="transmembrane region" description="Helical" evidence="9">
    <location>
        <begin position="223"/>
        <end position="240"/>
    </location>
</feature>
<sequence>MEESLQITILISVTVVAGIAAQVLAGYFQIPSIVLLLLFGIFLGRDGLGVLDPSLLGVGLEVLVSLSVALILFEGGLNLQLRELKAVSSSLRNLVSLGVGITFVGAGMAAHWLSEFPWPIAFLYASLVVVTGPTVINPLLKQIAVDKQIATLLEGEGVFIDPIGAILSMIVLHFVQSGNVQPLILIKGLVLRLGIGGIIGISGGWLLAQIFKQEKFILQELKNLVVLASVWGLFSLAQVLQGESGLVVAVFMGIVLRANHLSSEPLLRHFHEQLSILSNSVLFILLAADLSIASVFALGWGSVLTVLVLMFIVRPVDILISTWNQGFDWQQQVFLSWVAPRGIVAASLASLFSVSLAKQGINGGDAIKALVFLTIMMTVFLQGITAGYVASWFNVGLSSKTEQEYLQPASDHISTEKLEDNNISISELVES</sequence>
<evidence type="ECO:0000256" key="4">
    <source>
        <dbReference type="ARBA" id="ARBA00022475"/>
    </source>
</evidence>
<keyword evidence="5 9" id="KW-0812">Transmembrane</keyword>
<keyword evidence="12" id="KW-1185">Reference proteome</keyword>
<feature type="transmembrane region" description="Helical" evidence="9">
    <location>
        <begin position="152"/>
        <end position="175"/>
    </location>
</feature>
<evidence type="ECO:0000256" key="3">
    <source>
        <dbReference type="ARBA" id="ARBA00022449"/>
    </source>
</evidence>
<evidence type="ECO:0000256" key="5">
    <source>
        <dbReference type="ARBA" id="ARBA00022692"/>
    </source>
</evidence>
<feature type="transmembrane region" description="Helical" evidence="9">
    <location>
        <begin position="333"/>
        <end position="357"/>
    </location>
</feature>
<comment type="caution">
    <text evidence="11">The sequence shown here is derived from an EMBL/GenBank/DDBJ whole genome shotgun (WGS) entry which is preliminary data.</text>
</comment>
<evidence type="ECO:0000313" key="11">
    <source>
        <dbReference type="EMBL" id="MBD2199559.1"/>
    </source>
</evidence>
<dbReference type="RefSeq" id="WP_190549037.1">
    <property type="nucleotide sequence ID" value="NZ_CAWPNO010000098.1"/>
</dbReference>
<dbReference type="Gene3D" id="1.20.1530.20">
    <property type="match status" value="1"/>
</dbReference>
<feature type="domain" description="Cation/H+ exchanger transmembrane" evidence="10">
    <location>
        <begin position="14"/>
        <end position="389"/>
    </location>
</feature>
<dbReference type="EMBL" id="JACJQH010000062">
    <property type="protein sequence ID" value="MBD2199559.1"/>
    <property type="molecule type" value="Genomic_DNA"/>
</dbReference>
<dbReference type="Proteomes" id="UP000658514">
    <property type="component" value="Unassembled WGS sequence"/>
</dbReference>
<organism evidence="11 12">
    <name type="scientific">Calothrix parietina FACHB-288</name>
    <dbReference type="NCBI Taxonomy" id="2692896"/>
    <lineage>
        <taxon>Bacteria</taxon>
        <taxon>Bacillati</taxon>
        <taxon>Cyanobacteriota</taxon>
        <taxon>Cyanophyceae</taxon>
        <taxon>Nostocales</taxon>
        <taxon>Calotrichaceae</taxon>
        <taxon>Calothrix</taxon>
    </lineage>
</organism>
<evidence type="ECO:0000256" key="7">
    <source>
        <dbReference type="ARBA" id="ARBA00023065"/>
    </source>
</evidence>
<feature type="transmembrane region" description="Helical" evidence="9">
    <location>
        <begin position="9"/>
        <end position="42"/>
    </location>
</feature>
<evidence type="ECO:0000256" key="1">
    <source>
        <dbReference type="ARBA" id="ARBA00004651"/>
    </source>
</evidence>
<keyword evidence="7" id="KW-0406">Ion transport</keyword>
<evidence type="ECO:0000259" key="10">
    <source>
        <dbReference type="Pfam" id="PF00999"/>
    </source>
</evidence>
<keyword evidence="3" id="KW-0050">Antiport</keyword>
<keyword evidence="8 9" id="KW-0472">Membrane</keyword>
<evidence type="ECO:0000256" key="6">
    <source>
        <dbReference type="ARBA" id="ARBA00022989"/>
    </source>
</evidence>
<evidence type="ECO:0000313" key="12">
    <source>
        <dbReference type="Proteomes" id="UP000658514"/>
    </source>
</evidence>
<comment type="subcellular location">
    <subcellularLocation>
        <location evidence="1">Cell membrane</location>
        <topology evidence="1">Multi-pass membrane protein</topology>
    </subcellularLocation>
</comment>
<evidence type="ECO:0000256" key="9">
    <source>
        <dbReference type="SAM" id="Phobius"/>
    </source>
</evidence>
<dbReference type="Pfam" id="PF00999">
    <property type="entry name" value="Na_H_Exchanger"/>
    <property type="match status" value="1"/>
</dbReference>
<feature type="transmembrane region" description="Helical" evidence="9">
    <location>
        <begin position="120"/>
        <end position="140"/>
    </location>
</feature>
<dbReference type="InterPro" id="IPR006153">
    <property type="entry name" value="Cation/H_exchanger_TM"/>
</dbReference>
<feature type="transmembrane region" description="Helical" evidence="9">
    <location>
        <begin position="190"/>
        <end position="211"/>
    </location>
</feature>
<name>A0ABR8AI31_9CYAN</name>
<evidence type="ECO:0000256" key="8">
    <source>
        <dbReference type="ARBA" id="ARBA00023136"/>
    </source>
</evidence>
<dbReference type="PANTHER" id="PTHR32507:SF0">
    <property type="entry name" value="NA(+)_H(+) ANTIPORTER 2-RELATED"/>
    <property type="match status" value="1"/>
</dbReference>
<protein>
    <submittedName>
        <fullName evidence="11">Sodium:proton antiporter</fullName>
    </submittedName>
</protein>
<keyword evidence="6 9" id="KW-1133">Transmembrane helix</keyword>
<feature type="transmembrane region" description="Helical" evidence="9">
    <location>
        <begin position="94"/>
        <end position="114"/>
    </location>
</feature>
<dbReference type="InterPro" id="IPR038770">
    <property type="entry name" value="Na+/solute_symporter_sf"/>
</dbReference>
<gene>
    <name evidence="11" type="ORF">H6G24_29465</name>
</gene>
<feature type="transmembrane region" description="Helical" evidence="9">
    <location>
        <begin position="54"/>
        <end position="73"/>
    </location>
</feature>
<accession>A0ABR8AI31</accession>
<dbReference type="PANTHER" id="PTHR32507">
    <property type="entry name" value="NA(+)/H(+) ANTIPORTER 1"/>
    <property type="match status" value="1"/>
</dbReference>
<evidence type="ECO:0000256" key="2">
    <source>
        <dbReference type="ARBA" id="ARBA00022448"/>
    </source>
</evidence>
<feature type="transmembrane region" description="Helical" evidence="9">
    <location>
        <begin position="369"/>
        <end position="390"/>
    </location>
</feature>
<keyword evidence="2" id="KW-0813">Transport</keyword>
<keyword evidence="4" id="KW-1003">Cell membrane</keyword>
<reference evidence="11 12" key="1">
    <citation type="journal article" date="2020" name="ISME J.">
        <title>Comparative genomics reveals insights into cyanobacterial evolution and habitat adaptation.</title>
        <authorList>
            <person name="Chen M.Y."/>
            <person name="Teng W.K."/>
            <person name="Zhao L."/>
            <person name="Hu C.X."/>
            <person name="Zhou Y.K."/>
            <person name="Han B.P."/>
            <person name="Song L.R."/>
            <person name="Shu W.S."/>
        </authorList>
    </citation>
    <scope>NUCLEOTIDE SEQUENCE [LARGE SCALE GENOMIC DNA]</scope>
    <source>
        <strain evidence="11 12">FACHB-288</strain>
    </source>
</reference>
<feature type="transmembrane region" description="Helical" evidence="9">
    <location>
        <begin position="282"/>
        <end position="313"/>
    </location>
</feature>
<proteinExistence type="predicted"/>